<dbReference type="GO" id="GO:0051015">
    <property type="term" value="F:actin filament binding"/>
    <property type="evidence" value="ECO:0007669"/>
    <property type="project" value="InterPro"/>
</dbReference>
<evidence type="ECO:0000313" key="5">
    <source>
        <dbReference type="EMBL" id="QWE91383.1"/>
    </source>
</evidence>
<dbReference type="PANTHER" id="PTHR38537:SF8">
    <property type="entry name" value="FILAMIN-A"/>
    <property type="match status" value="1"/>
</dbReference>
<dbReference type="AlphaFoldDB" id="A0A8E8PJW0"/>
<dbReference type="InterPro" id="IPR036872">
    <property type="entry name" value="CH_dom_sf"/>
</dbReference>
<feature type="repeat" description="Filamin" evidence="3">
    <location>
        <begin position="310"/>
        <end position="410"/>
    </location>
</feature>
<dbReference type="EMBL" id="MW534131">
    <property type="protein sequence ID" value="QWE91383.1"/>
    <property type="molecule type" value="mRNA"/>
</dbReference>
<dbReference type="PANTHER" id="PTHR38537">
    <property type="entry name" value="JITTERBUG, ISOFORM N"/>
    <property type="match status" value="1"/>
</dbReference>
<organism evidence="5">
    <name type="scientific">Paramoeba perurans</name>
    <dbReference type="NCBI Taxonomy" id="437603"/>
    <lineage>
        <taxon>Eukaryota</taxon>
        <taxon>Amoebozoa</taxon>
        <taxon>Discosea</taxon>
        <taxon>Flabellinia</taxon>
        <taxon>Dactylopodida</taxon>
        <taxon>Paramoebidae</taxon>
        <taxon>Paramoeba</taxon>
    </lineage>
</organism>
<dbReference type="GO" id="GO:0030036">
    <property type="term" value="P:actin cytoskeleton organization"/>
    <property type="evidence" value="ECO:0007669"/>
    <property type="project" value="InterPro"/>
</dbReference>
<keyword evidence="1" id="KW-0677">Repeat</keyword>
<dbReference type="SMART" id="SM00033">
    <property type="entry name" value="CH"/>
    <property type="match status" value="2"/>
</dbReference>
<sequence>MLSVEDIQADLVDGVLLINLLEVISRKKMHKKWRQKPGNAIVKKENLNTAIEFIKLEGLKLVNIGSSDIFEGNLRIILGLIWTLILRYQIQTGIEEGSPKWILLEWVKKQVKPYGVDEPKNFTKSWIDGQVLTALCDSLEPGNCPLDGTDAEAHPVEDLARAIKVAEDNYDIHPLIDAIDINQTPDEHSIMAYVSYFRDYLEKDAERRGAPCAARTTADGPGVEGGRAHTQNPFTIHAKNLRGDSTEQGGHGDLFTVEITGADDIAADPLADNGNGDYDSGYNPQKAGRYQVAIKFKGEDIVGSPFDVLMEGACAKNTWADGPGLNGGKTGRDLPFTIHGVDANGNPATDGGEPYEVAINGPNGPVEPVLKDNGDGTVDAVYNVDAPGDYDVAVNLHGDPIKDSPFKAHVKAVPDASKSWAEGPGLEGAFDNEPAQFKVFARDVNGNPVSGDDCEIQIAGPGPANSNVTDNGDGTYDVEYNVDAPGEYAITATLDGDAVQNTPKTVNVLEGADADHASVSYAITVQAKNKSGENKTYGGDRFEVRVSGDGDSEVESQALDHGDGTYSAKYALEGDAGANFSVHIKLNSRDIRGSPFKHTL</sequence>
<dbReference type="Pfam" id="PF00630">
    <property type="entry name" value="Filamin"/>
    <property type="match status" value="4"/>
</dbReference>
<dbReference type="Gene3D" id="2.60.40.10">
    <property type="entry name" value="Immunoglobulins"/>
    <property type="match status" value="4"/>
</dbReference>
<evidence type="ECO:0000256" key="3">
    <source>
        <dbReference type="PROSITE-ProRule" id="PRU00087"/>
    </source>
</evidence>
<keyword evidence="2" id="KW-0009">Actin-binding</keyword>
<dbReference type="InterPro" id="IPR044801">
    <property type="entry name" value="Filamin"/>
</dbReference>
<name>A0A8E8PJW0_9EUKA</name>
<feature type="repeat" description="Filamin" evidence="3">
    <location>
        <begin position="523"/>
        <end position="600"/>
    </location>
</feature>
<evidence type="ECO:0000256" key="1">
    <source>
        <dbReference type="ARBA" id="ARBA00022737"/>
    </source>
</evidence>
<dbReference type="InterPro" id="IPR001589">
    <property type="entry name" value="Actinin_actin-bd_CS"/>
</dbReference>
<dbReference type="InterPro" id="IPR014756">
    <property type="entry name" value="Ig_E-set"/>
</dbReference>
<accession>A0A8E8PJW0</accession>
<dbReference type="InterPro" id="IPR001298">
    <property type="entry name" value="Filamin/ABP280_rpt"/>
</dbReference>
<reference evidence="5" key="1">
    <citation type="submission" date="2021-01" db="EMBL/GenBank/DDBJ databases">
        <title>The complex microbiome of the pathogenic marine ectoparasite Neoparamoeba perurans.</title>
        <authorList>
            <person name="Botwright N.A."/>
            <person name="Greenfield P."/>
            <person name="McWilliam S."/>
            <person name="Stephen S."/>
            <person name="Hlinka O."/>
            <person name="Cook M.T."/>
            <person name="Wynne J.W."/>
        </authorList>
    </citation>
    <scope>NUCLEOTIDE SEQUENCE</scope>
    <source>
        <strain evidence="5">PPER_00020708</strain>
    </source>
</reference>
<dbReference type="InterPro" id="IPR001715">
    <property type="entry name" value="CH_dom"/>
</dbReference>
<dbReference type="SUPFAM" id="SSF81296">
    <property type="entry name" value="E set domains"/>
    <property type="match status" value="4"/>
</dbReference>
<proteinExistence type="evidence at transcript level"/>
<dbReference type="PROSITE" id="PS00020">
    <property type="entry name" value="ACTININ_2"/>
    <property type="match status" value="1"/>
</dbReference>
<feature type="domain" description="Calponin-homology (CH)" evidence="4">
    <location>
        <begin position="1"/>
        <end position="89"/>
    </location>
</feature>
<protein>
    <recommendedName>
        <fullName evidence="4">Calponin-homology (CH) domain-containing protein</fullName>
    </recommendedName>
</protein>
<feature type="repeat" description="Filamin" evidence="3">
    <location>
        <begin position="208"/>
        <end position="310"/>
    </location>
</feature>
<evidence type="ECO:0000259" key="4">
    <source>
        <dbReference type="PROSITE" id="PS50021"/>
    </source>
</evidence>
<dbReference type="SMART" id="SM00557">
    <property type="entry name" value="IG_FLMN"/>
    <property type="match status" value="4"/>
</dbReference>
<dbReference type="PROSITE" id="PS50021">
    <property type="entry name" value="CH"/>
    <property type="match status" value="2"/>
</dbReference>
<dbReference type="Pfam" id="PF00307">
    <property type="entry name" value="CH"/>
    <property type="match status" value="2"/>
</dbReference>
<feature type="domain" description="Calponin-homology (CH)" evidence="4">
    <location>
        <begin position="97"/>
        <end position="202"/>
    </location>
</feature>
<dbReference type="Gene3D" id="1.10.418.10">
    <property type="entry name" value="Calponin-like domain"/>
    <property type="match status" value="2"/>
</dbReference>
<dbReference type="InterPro" id="IPR017868">
    <property type="entry name" value="Filamin/ABP280_repeat-like"/>
</dbReference>
<evidence type="ECO:0000256" key="2">
    <source>
        <dbReference type="ARBA" id="ARBA00023203"/>
    </source>
</evidence>
<dbReference type="SUPFAM" id="SSF47576">
    <property type="entry name" value="Calponin-homology domain, CH-domain"/>
    <property type="match status" value="1"/>
</dbReference>
<dbReference type="InterPro" id="IPR013783">
    <property type="entry name" value="Ig-like_fold"/>
</dbReference>
<dbReference type="PROSITE" id="PS50194">
    <property type="entry name" value="FILAMIN_REPEAT"/>
    <property type="match status" value="4"/>
</dbReference>
<feature type="repeat" description="Filamin" evidence="3">
    <location>
        <begin position="411"/>
        <end position="508"/>
    </location>
</feature>